<dbReference type="EMBL" id="REGN01000333">
    <property type="protein sequence ID" value="RNA42648.1"/>
    <property type="molecule type" value="Genomic_DNA"/>
</dbReference>
<keyword evidence="6 10" id="KW-0732">Signal</keyword>
<dbReference type="PROSITE" id="PS00213">
    <property type="entry name" value="LIPOCALIN"/>
    <property type="match status" value="1"/>
</dbReference>
<keyword evidence="4" id="KW-0813">Transport</keyword>
<dbReference type="GO" id="GO:0000302">
    <property type="term" value="P:response to reactive oxygen species"/>
    <property type="evidence" value="ECO:0007669"/>
    <property type="project" value="TreeGrafter"/>
</dbReference>
<evidence type="ECO:0000313" key="13">
    <source>
        <dbReference type="Proteomes" id="UP000276133"/>
    </source>
</evidence>
<dbReference type="GO" id="GO:0006629">
    <property type="term" value="P:lipid metabolic process"/>
    <property type="evidence" value="ECO:0007669"/>
    <property type="project" value="TreeGrafter"/>
</dbReference>
<dbReference type="SUPFAM" id="SSF50814">
    <property type="entry name" value="Lipocalins"/>
    <property type="match status" value="1"/>
</dbReference>
<accession>A0A3M7T490</accession>
<keyword evidence="7" id="KW-0446">Lipid-binding</keyword>
<feature type="chain" id="PRO_5017856715" description="Apolipoprotein D" evidence="10">
    <location>
        <begin position="21"/>
        <end position="190"/>
    </location>
</feature>
<comment type="caution">
    <text evidence="12">The sequence shown here is derived from an EMBL/GenBank/DDBJ whole genome shotgun (WGS) entry which is preliminary data.</text>
</comment>
<evidence type="ECO:0000256" key="6">
    <source>
        <dbReference type="ARBA" id="ARBA00022729"/>
    </source>
</evidence>
<dbReference type="InterPro" id="IPR022271">
    <property type="entry name" value="Lipocalin_ApoD"/>
</dbReference>
<evidence type="ECO:0000256" key="7">
    <source>
        <dbReference type="ARBA" id="ARBA00023121"/>
    </source>
</evidence>
<comment type="similarity">
    <text evidence="2 10">Belongs to the calycin superfamily. Lipocalin family.</text>
</comment>
<dbReference type="GO" id="GO:0005576">
    <property type="term" value="C:extracellular region"/>
    <property type="evidence" value="ECO:0007669"/>
    <property type="project" value="UniProtKB-SubCell"/>
</dbReference>
<dbReference type="AlphaFoldDB" id="A0A3M7T490"/>
<dbReference type="Gene3D" id="2.40.128.20">
    <property type="match status" value="1"/>
</dbReference>
<dbReference type="OrthoDB" id="565904at2759"/>
<dbReference type="PRINTS" id="PR00179">
    <property type="entry name" value="LIPOCALIN"/>
</dbReference>
<reference evidence="12 13" key="1">
    <citation type="journal article" date="2018" name="Sci. Rep.">
        <title>Genomic signatures of local adaptation to the degree of environmental predictability in rotifers.</title>
        <authorList>
            <person name="Franch-Gras L."/>
            <person name="Hahn C."/>
            <person name="Garcia-Roger E.M."/>
            <person name="Carmona M.J."/>
            <person name="Serra M."/>
            <person name="Gomez A."/>
        </authorList>
    </citation>
    <scope>NUCLEOTIDE SEQUENCE [LARGE SCALE GENOMIC DNA]</scope>
    <source>
        <strain evidence="12">HYR1</strain>
    </source>
</reference>
<evidence type="ECO:0000259" key="11">
    <source>
        <dbReference type="Pfam" id="PF08212"/>
    </source>
</evidence>
<feature type="domain" description="Lipocalin/cytosolic fatty-acid binding" evidence="11">
    <location>
        <begin position="37"/>
        <end position="183"/>
    </location>
</feature>
<dbReference type="PANTHER" id="PTHR10612">
    <property type="entry name" value="APOLIPOPROTEIN D"/>
    <property type="match status" value="1"/>
</dbReference>
<protein>
    <recommendedName>
        <fullName evidence="3">Apolipoprotein D</fullName>
    </recommendedName>
</protein>
<name>A0A3M7T490_BRAPC</name>
<evidence type="ECO:0000256" key="9">
    <source>
        <dbReference type="ARBA" id="ARBA00023180"/>
    </source>
</evidence>
<keyword evidence="13" id="KW-1185">Reference proteome</keyword>
<dbReference type="InterPro" id="IPR022272">
    <property type="entry name" value="Lipocalin_CS"/>
</dbReference>
<dbReference type="Pfam" id="PF08212">
    <property type="entry name" value="Lipocalin_2"/>
    <property type="match status" value="1"/>
</dbReference>
<keyword evidence="5" id="KW-0964">Secreted</keyword>
<dbReference type="FunFam" id="2.40.128.20:FF:000003">
    <property type="entry name" value="Apolipoprotein D"/>
    <property type="match status" value="1"/>
</dbReference>
<keyword evidence="8" id="KW-1015">Disulfide bond</keyword>
<proteinExistence type="inferred from homology"/>
<dbReference type="GO" id="GO:0031409">
    <property type="term" value="F:pigment binding"/>
    <property type="evidence" value="ECO:0007669"/>
    <property type="project" value="InterPro"/>
</dbReference>
<evidence type="ECO:0000256" key="3">
    <source>
        <dbReference type="ARBA" id="ARBA00019890"/>
    </source>
</evidence>
<keyword evidence="9" id="KW-0325">Glycoprotein</keyword>
<sequence>MNILFMLSIISVALVSNTNARVWFGTRCPNTPVIPDFDLSRYAGKWYEIESIFSQEYKCGFAEYAVQENNRISVRNTGTYRNSGEIRIISGEGYVPNPNEPNKLIVSLSVNGLFNFNSEGNYHILKSDYDNYALVYSCKIYLGFIKFDATWLLSRTQSLSEENTAELKKLLSDNGIDTRGFYKPDQSCNN</sequence>
<organism evidence="12 13">
    <name type="scientific">Brachionus plicatilis</name>
    <name type="common">Marine rotifer</name>
    <name type="synonym">Brachionus muelleri</name>
    <dbReference type="NCBI Taxonomy" id="10195"/>
    <lineage>
        <taxon>Eukaryota</taxon>
        <taxon>Metazoa</taxon>
        <taxon>Spiralia</taxon>
        <taxon>Gnathifera</taxon>
        <taxon>Rotifera</taxon>
        <taxon>Eurotatoria</taxon>
        <taxon>Monogononta</taxon>
        <taxon>Pseudotrocha</taxon>
        <taxon>Ploima</taxon>
        <taxon>Brachionidae</taxon>
        <taxon>Brachionus</taxon>
    </lineage>
</organism>
<evidence type="ECO:0000313" key="12">
    <source>
        <dbReference type="EMBL" id="RNA42648.1"/>
    </source>
</evidence>
<dbReference type="PIRSF" id="PIRSF036893">
    <property type="entry name" value="Lipocalin_ApoD"/>
    <property type="match status" value="1"/>
</dbReference>
<dbReference type="PRINTS" id="PR01273">
    <property type="entry name" value="INVTBRTCOLOR"/>
</dbReference>
<dbReference type="PANTHER" id="PTHR10612:SF34">
    <property type="entry name" value="APOLIPOPROTEIN D"/>
    <property type="match status" value="1"/>
</dbReference>
<dbReference type="InterPro" id="IPR012674">
    <property type="entry name" value="Calycin"/>
</dbReference>
<evidence type="ECO:0000256" key="10">
    <source>
        <dbReference type="PIRNR" id="PIRNR036893"/>
    </source>
</evidence>
<dbReference type="GO" id="GO:0008289">
    <property type="term" value="F:lipid binding"/>
    <property type="evidence" value="ECO:0007669"/>
    <property type="project" value="UniProtKB-KW"/>
</dbReference>
<evidence type="ECO:0000256" key="4">
    <source>
        <dbReference type="ARBA" id="ARBA00022448"/>
    </source>
</evidence>
<dbReference type="Proteomes" id="UP000276133">
    <property type="component" value="Unassembled WGS sequence"/>
</dbReference>
<dbReference type="InterPro" id="IPR000566">
    <property type="entry name" value="Lipocln_cytosolic_FA-bd_dom"/>
</dbReference>
<gene>
    <name evidence="12" type="ORF">BpHYR1_026219</name>
</gene>
<dbReference type="GO" id="GO:0005737">
    <property type="term" value="C:cytoplasm"/>
    <property type="evidence" value="ECO:0007669"/>
    <property type="project" value="TreeGrafter"/>
</dbReference>
<comment type="subcellular location">
    <subcellularLocation>
        <location evidence="1">Secreted</location>
    </subcellularLocation>
</comment>
<dbReference type="InterPro" id="IPR003057">
    <property type="entry name" value="Invtbrt_color"/>
</dbReference>
<evidence type="ECO:0000256" key="8">
    <source>
        <dbReference type="ARBA" id="ARBA00023157"/>
    </source>
</evidence>
<evidence type="ECO:0000256" key="5">
    <source>
        <dbReference type="ARBA" id="ARBA00022525"/>
    </source>
</evidence>
<evidence type="ECO:0000256" key="1">
    <source>
        <dbReference type="ARBA" id="ARBA00004613"/>
    </source>
</evidence>
<evidence type="ECO:0000256" key="2">
    <source>
        <dbReference type="ARBA" id="ARBA00006889"/>
    </source>
</evidence>
<feature type="signal peptide" evidence="10">
    <location>
        <begin position="1"/>
        <end position="20"/>
    </location>
</feature>